<dbReference type="InterPro" id="IPR011322">
    <property type="entry name" value="N-reg_PII-like_a/b"/>
</dbReference>
<keyword evidence="2" id="KW-1185">Reference proteome</keyword>
<evidence type="ECO:0000313" key="1">
    <source>
        <dbReference type="EMBL" id="RXR21707.1"/>
    </source>
</evidence>
<organism evidence="1 2">
    <name type="scientific">Flavobacterium stagni</name>
    <dbReference type="NCBI Taxonomy" id="2506421"/>
    <lineage>
        <taxon>Bacteria</taxon>
        <taxon>Pseudomonadati</taxon>
        <taxon>Bacteroidota</taxon>
        <taxon>Flavobacteriia</taxon>
        <taxon>Flavobacteriales</taxon>
        <taxon>Flavobacteriaceae</taxon>
        <taxon>Flavobacterium</taxon>
    </lineage>
</organism>
<gene>
    <name evidence="1" type="ORF">EQG61_11905</name>
</gene>
<sequence length="101" mass="11273">MKLILITAISDYQKAIQDVLKKIGVKHYSFHEVHGYTQPAKEGLESNWFGSESATTDSVLFHIFLEDSQCDALTEAVQTLNATLDSVSKVHVISLKIENHV</sequence>
<accession>A0A4Q1K752</accession>
<dbReference type="InterPro" id="IPR015867">
    <property type="entry name" value="N-reg_PII/ATP_PRibTrfase_C"/>
</dbReference>
<protein>
    <submittedName>
        <fullName evidence="1">Uncharacterized protein</fullName>
    </submittedName>
</protein>
<dbReference type="AlphaFoldDB" id="A0A4Q1K752"/>
<evidence type="ECO:0000313" key="2">
    <source>
        <dbReference type="Proteomes" id="UP000289857"/>
    </source>
</evidence>
<dbReference type="EMBL" id="SBKN01000007">
    <property type="protein sequence ID" value="RXR21707.1"/>
    <property type="molecule type" value="Genomic_DNA"/>
</dbReference>
<dbReference type="Proteomes" id="UP000289857">
    <property type="component" value="Unassembled WGS sequence"/>
</dbReference>
<comment type="caution">
    <text evidence="1">The sequence shown here is derived from an EMBL/GenBank/DDBJ whole genome shotgun (WGS) entry which is preliminary data.</text>
</comment>
<proteinExistence type="predicted"/>
<name>A0A4Q1K752_9FLAO</name>
<dbReference type="RefSeq" id="WP_129462167.1">
    <property type="nucleotide sequence ID" value="NZ_SBKN01000007.1"/>
</dbReference>
<reference evidence="2" key="1">
    <citation type="submission" date="2019-01" db="EMBL/GenBank/DDBJ databases">
        <title>Cytophagaceae bacterium strain CAR-16.</title>
        <authorList>
            <person name="Chen W.-M."/>
        </authorList>
    </citation>
    <scope>NUCLEOTIDE SEQUENCE [LARGE SCALE GENOMIC DNA]</scope>
    <source>
        <strain evidence="2">WWJ-16</strain>
    </source>
</reference>
<dbReference type="Gene3D" id="3.30.70.120">
    <property type="match status" value="1"/>
</dbReference>
<dbReference type="SUPFAM" id="SSF54913">
    <property type="entry name" value="GlnB-like"/>
    <property type="match status" value="1"/>
</dbReference>
<dbReference type="OrthoDB" id="1524637at2"/>